<dbReference type="Pfam" id="PF00561">
    <property type="entry name" value="Abhydrolase_1"/>
    <property type="match status" value="1"/>
</dbReference>
<proteinExistence type="predicted"/>
<dbReference type="InterPro" id="IPR050228">
    <property type="entry name" value="Carboxylesterase_BioH"/>
</dbReference>
<dbReference type="AlphaFoldDB" id="A0A9W9PEQ6"/>
<keyword evidence="3" id="KW-1185">Reference proteome</keyword>
<dbReference type="EMBL" id="JAPQKT010000001">
    <property type="protein sequence ID" value="KAJ5243229.1"/>
    <property type="molecule type" value="Genomic_DNA"/>
</dbReference>
<evidence type="ECO:0000313" key="3">
    <source>
        <dbReference type="Proteomes" id="UP001147733"/>
    </source>
</evidence>
<organism evidence="2 3">
    <name type="scientific">Penicillium citrinum</name>
    <dbReference type="NCBI Taxonomy" id="5077"/>
    <lineage>
        <taxon>Eukaryota</taxon>
        <taxon>Fungi</taxon>
        <taxon>Dikarya</taxon>
        <taxon>Ascomycota</taxon>
        <taxon>Pezizomycotina</taxon>
        <taxon>Eurotiomycetes</taxon>
        <taxon>Eurotiomycetidae</taxon>
        <taxon>Eurotiales</taxon>
        <taxon>Aspergillaceae</taxon>
        <taxon>Penicillium</taxon>
    </lineage>
</organism>
<dbReference type="GeneID" id="81379643"/>
<dbReference type="SUPFAM" id="SSF53474">
    <property type="entry name" value="alpha/beta-Hydrolases"/>
    <property type="match status" value="1"/>
</dbReference>
<dbReference type="Proteomes" id="UP001147733">
    <property type="component" value="Unassembled WGS sequence"/>
</dbReference>
<feature type="domain" description="AB hydrolase-1" evidence="1">
    <location>
        <begin position="90"/>
        <end position="186"/>
    </location>
</feature>
<dbReference type="PANTHER" id="PTHR43194">
    <property type="entry name" value="HYDROLASE ALPHA/BETA FOLD FAMILY"/>
    <property type="match status" value="1"/>
</dbReference>
<name>A0A9W9PEQ6_PENCI</name>
<comment type="caution">
    <text evidence="2">The sequence shown here is derived from an EMBL/GenBank/DDBJ whole genome shotgun (WGS) entry which is preliminary data.</text>
</comment>
<dbReference type="InterPro" id="IPR000073">
    <property type="entry name" value="AB_hydrolase_1"/>
</dbReference>
<dbReference type="GO" id="GO:0016787">
    <property type="term" value="F:hydrolase activity"/>
    <property type="evidence" value="ECO:0007669"/>
    <property type="project" value="UniProtKB-KW"/>
</dbReference>
<protein>
    <submittedName>
        <fullName evidence="2">Valacyclovir hydrolase</fullName>
    </submittedName>
</protein>
<accession>A0A9W9PEQ6</accession>
<dbReference type="OrthoDB" id="408373at2759"/>
<dbReference type="GO" id="GO:0017000">
    <property type="term" value="P:antibiotic biosynthetic process"/>
    <property type="evidence" value="ECO:0007669"/>
    <property type="project" value="UniProtKB-ARBA"/>
</dbReference>
<reference evidence="2" key="2">
    <citation type="journal article" date="2023" name="IMA Fungus">
        <title>Comparative genomic study of the Penicillium genus elucidates a diverse pangenome and 15 lateral gene transfer events.</title>
        <authorList>
            <person name="Petersen C."/>
            <person name="Sorensen T."/>
            <person name="Nielsen M.R."/>
            <person name="Sondergaard T.E."/>
            <person name="Sorensen J.L."/>
            <person name="Fitzpatrick D.A."/>
            <person name="Frisvad J.C."/>
            <person name="Nielsen K.L."/>
        </authorList>
    </citation>
    <scope>NUCLEOTIDE SEQUENCE</scope>
    <source>
        <strain evidence="2">IBT 23319</strain>
    </source>
</reference>
<dbReference type="Gene3D" id="3.40.50.1820">
    <property type="entry name" value="alpha/beta hydrolase"/>
    <property type="match status" value="1"/>
</dbReference>
<gene>
    <name evidence="2" type="ORF">N7469_001556</name>
</gene>
<keyword evidence="2" id="KW-0378">Hydrolase</keyword>
<dbReference type="PANTHER" id="PTHR43194:SF2">
    <property type="entry name" value="PEROXISOMAL MEMBRANE PROTEIN LPX1"/>
    <property type="match status" value="1"/>
</dbReference>
<evidence type="ECO:0000259" key="1">
    <source>
        <dbReference type="Pfam" id="PF00561"/>
    </source>
</evidence>
<dbReference type="RefSeq" id="XP_056506233.1">
    <property type="nucleotide sequence ID" value="XM_056640476.1"/>
</dbReference>
<evidence type="ECO:0000313" key="2">
    <source>
        <dbReference type="EMBL" id="KAJ5243229.1"/>
    </source>
</evidence>
<reference evidence="2" key="1">
    <citation type="submission" date="2022-11" db="EMBL/GenBank/DDBJ databases">
        <authorList>
            <person name="Petersen C."/>
        </authorList>
    </citation>
    <scope>NUCLEOTIDE SEQUENCE</scope>
    <source>
        <strain evidence="2">IBT 23319</strain>
    </source>
</reference>
<dbReference type="GO" id="GO:0072330">
    <property type="term" value="P:monocarboxylic acid biosynthetic process"/>
    <property type="evidence" value="ECO:0007669"/>
    <property type="project" value="UniProtKB-ARBA"/>
</dbReference>
<sequence>MFNTPLVLPRPWTQKRPDDGKPIEAPSESEFVTEFGNKLPNAEFLQTEIGKAAYYSIHPISSAPPELKTPISRILFVHGVQTPAIGMHPLATTLSSRFPYAHCVLVDLWGHGLSETPLIAHDATIFHRLVIDLMNELRWEDAHLIGYSFGGSMVASYAHLNPETVSSMTLVAPAGLLRTSQLSELEKSYMQGGDAVEDQARKWIIKYLEGGQLVVPSDWRARVERGEVVAEAVRDWEMKNHKGHAASVVGIFRDGGVFDKHSEFAQSASKGIPNLSVLGELDELCSAQDLQELGMENVAVVPQVGHGVVRQSVPEVAGHIEKFWKSLEGIA</sequence>
<dbReference type="InterPro" id="IPR029058">
    <property type="entry name" value="AB_hydrolase_fold"/>
</dbReference>